<dbReference type="RefSeq" id="WP_267263884.1">
    <property type="nucleotide sequence ID" value="NZ_JAOVZW010000001.1"/>
</dbReference>
<evidence type="ECO:0000256" key="1">
    <source>
        <dbReference type="SAM" id="SignalP"/>
    </source>
</evidence>
<dbReference type="EMBL" id="JAOVZW010000001">
    <property type="protein sequence ID" value="MCX8522560.1"/>
    <property type="molecule type" value="Genomic_DNA"/>
</dbReference>
<feature type="chain" id="PRO_5047136944" evidence="1">
    <location>
        <begin position="19"/>
        <end position="106"/>
    </location>
</feature>
<organism evidence="2 3">
    <name type="scientific">Chryseobacterium formosus</name>
    <dbReference type="NCBI Taxonomy" id="1537363"/>
    <lineage>
        <taxon>Bacteria</taxon>
        <taxon>Pseudomonadati</taxon>
        <taxon>Bacteroidota</taxon>
        <taxon>Flavobacteriia</taxon>
        <taxon>Flavobacteriales</taxon>
        <taxon>Weeksellaceae</taxon>
        <taxon>Chryseobacterium group</taxon>
        <taxon>Chryseobacterium</taxon>
    </lineage>
</organism>
<comment type="caution">
    <text evidence="2">The sequence shown here is derived from an EMBL/GenBank/DDBJ whole genome shotgun (WGS) entry which is preliminary data.</text>
</comment>
<feature type="signal peptide" evidence="1">
    <location>
        <begin position="1"/>
        <end position="18"/>
    </location>
</feature>
<protein>
    <submittedName>
        <fullName evidence="2">Uncharacterized protein</fullName>
    </submittedName>
</protein>
<gene>
    <name evidence="2" type="ORF">OF897_01295</name>
</gene>
<keyword evidence="1" id="KW-0732">Signal</keyword>
<dbReference type="Proteomes" id="UP001073122">
    <property type="component" value="Unassembled WGS sequence"/>
</dbReference>
<reference evidence="2" key="1">
    <citation type="submission" date="2022-10" db="EMBL/GenBank/DDBJ databases">
        <title>Chryseobacterium sp. nov., a novel bacterial species.</title>
        <authorList>
            <person name="Cao Y."/>
        </authorList>
    </citation>
    <scope>NUCLEOTIDE SEQUENCE</scope>
    <source>
        <strain evidence="2">CCTCC AB2015118</strain>
    </source>
</reference>
<accession>A0ABT3XK88</accession>
<proteinExistence type="predicted"/>
<name>A0ABT3XK88_9FLAO</name>
<keyword evidence="3" id="KW-1185">Reference proteome</keyword>
<evidence type="ECO:0000313" key="2">
    <source>
        <dbReference type="EMBL" id="MCX8522560.1"/>
    </source>
</evidence>
<sequence length="106" mass="12006">MKKIFLVALLATASIASANDLKMEKNSEVKKETKQQTEKAKSERCYTYGMVAWCKPNDIIADTICYETSDPQGYDRSLACRGENTDLYNIFMCGTRDYAGFTNTIY</sequence>
<evidence type="ECO:0000313" key="3">
    <source>
        <dbReference type="Proteomes" id="UP001073122"/>
    </source>
</evidence>